<name>A0ABQ9GUB4_9NEOP</name>
<dbReference type="InterPro" id="IPR048367">
    <property type="entry name" value="TNP-like_RNaseH_C"/>
</dbReference>
<dbReference type="EMBL" id="JARBHB010000009">
    <property type="protein sequence ID" value="KAJ8875594.1"/>
    <property type="molecule type" value="Genomic_DNA"/>
</dbReference>
<keyword evidence="4" id="KW-1185">Reference proteome</keyword>
<feature type="domain" description="Transposable element P transposase-like RNase H C-terminal" evidence="2">
    <location>
        <begin position="131"/>
        <end position="158"/>
    </location>
</feature>
<dbReference type="Proteomes" id="UP001159363">
    <property type="component" value="Chromosome 8"/>
</dbReference>
<comment type="caution">
    <text evidence="3">The sequence shown here is derived from an EMBL/GenBank/DDBJ whole genome shotgun (WGS) entry which is preliminary data.</text>
</comment>
<protein>
    <recommendedName>
        <fullName evidence="5">Transposase</fullName>
    </recommendedName>
</protein>
<dbReference type="Pfam" id="PF21788">
    <property type="entry name" value="TNP-like_GBD"/>
    <property type="match status" value="1"/>
</dbReference>
<dbReference type="Pfam" id="PF21789">
    <property type="entry name" value="TNP-like_RNaseH_C"/>
    <property type="match status" value="1"/>
</dbReference>
<organism evidence="3 4">
    <name type="scientific">Dryococelus australis</name>
    <dbReference type="NCBI Taxonomy" id="614101"/>
    <lineage>
        <taxon>Eukaryota</taxon>
        <taxon>Metazoa</taxon>
        <taxon>Ecdysozoa</taxon>
        <taxon>Arthropoda</taxon>
        <taxon>Hexapoda</taxon>
        <taxon>Insecta</taxon>
        <taxon>Pterygota</taxon>
        <taxon>Neoptera</taxon>
        <taxon>Polyneoptera</taxon>
        <taxon>Phasmatodea</taxon>
        <taxon>Verophasmatodea</taxon>
        <taxon>Anareolatae</taxon>
        <taxon>Phasmatidae</taxon>
        <taxon>Eurycanthinae</taxon>
        <taxon>Dryococelus</taxon>
    </lineage>
</organism>
<evidence type="ECO:0000313" key="3">
    <source>
        <dbReference type="EMBL" id="KAJ8875594.1"/>
    </source>
</evidence>
<reference evidence="3 4" key="1">
    <citation type="submission" date="2023-02" db="EMBL/GenBank/DDBJ databases">
        <title>LHISI_Scaffold_Assembly.</title>
        <authorList>
            <person name="Stuart O.P."/>
            <person name="Cleave R."/>
            <person name="Magrath M.J.L."/>
            <person name="Mikheyev A.S."/>
        </authorList>
    </citation>
    <scope>NUCLEOTIDE SEQUENCE [LARGE SCALE GENOMIC DNA]</scope>
    <source>
        <strain evidence="3">Daus_M_001</strain>
        <tissue evidence="3">Leg muscle</tissue>
    </source>
</reference>
<accession>A0ABQ9GUB4</accession>
<dbReference type="InterPro" id="IPR048366">
    <property type="entry name" value="TNP-like_GBD"/>
</dbReference>
<evidence type="ECO:0000259" key="1">
    <source>
        <dbReference type="Pfam" id="PF21788"/>
    </source>
</evidence>
<evidence type="ECO:0008006" key="5">
    <source>
        <dbReference type="Google" id="ProtNLM"/>
    </source>
</evidence>
<sequence length="158" mass="18280">MHETANIYAFYDMPHLLKGIINNLERNDYKIECEIISAVPKLSAKHIHPGLFDKMNVKRTAQGFSRSVYAGTSEHDVNEGSTRQATANFVLKINLMFDMFNSRSLFDKNSDKRALNMKRDGVHYLLTSRLQQDPLENIFSLIRMRYGYGRTPSAKEFR</sequence>
<evidence type="ECO:0000313" key="4">
    <source>
        <dbReference type="Proteomes" id="UP001159363"/>
    </source>
</evidence>
<proteinExistence type="predicted"/>
<gene>
    <name evidence="3" type="ORF">PR048_023490</name>
</gene>
<evidence type="ECO:0000259" key="2">
    <source>
        <dbReference type="Pfam" id="PF21789"/>
    </source>
</evidence>
<feature type="domain" description="Transposable element P transposase-like GTP-binding insertion" evidence="1">
    <location>
        <begin position="36"/>
        <end position="111"/>
    </location>
</feature>